<dbReference type="PRINTS" id="PR00344">
    <property type="entry name" value="BCTRLSENSOR"/>
</dbReference>
<gene>
    <name evidence="13" type="ORF">GRI48_09595</name>
</gene>
<dbReference type="CDD" id="cd00075">
    <property type="entry name" value="HATPase"/>
    <property type="match status" value="1"/>
</dbReference>
<dbReference type="Gene3D" id="1.10.287.130">
    <property type="match status" value="1"/>
</dbReference>
<dbReference type="SUPFAM" id="SSF55874">
    <property type="entry name" value="ATPase domain of HSP90 chaperone/DNA topoisomerase II/histidine kinase"/>
    <property type="match status" value="1"/>
</dbReference>
<evidence type="ECO:0000256" key="10">
    <source>
        <dbReference type="SAM" id="Phobius"/>
    </source>
</evidence>
<evidence type="ECO:0000256" key="8">
    <source>
        <dbReference type="ARBA" id="ARBA00022777"/>
    </source>
</evidence>
<comment type="caution">
    <text evidence="13">The sequence shown here is derived from an EMBL/GenBank/DDBJ whole genome shotgun (WGS) entry which is preliminary data.</text>
</comment>
<dbReference type="EC" id="2.7.13.3" evidence="3"/>
<protein>
    <recommendedName>
        <fullName evidence="3">histidine kinase</fullName>
        <ecNumber evidence="3">2.7.13.3</ecNumber>
    </recommendedName>
</protein>
<dbReference type="SMART" id="SM00304">
    <property type="entry name" value="HAMP"/>
    <property type="match status" value="1"/>
</dbReference>
<evidence type="ECO:0000256" key="5">
    <source>
        <dbReference type="ARBA" id="ARBA00022553"/>
    </source>
</evidence>
<keyword evidence="9" id="KW-0067">ATP-binding</keyword>
<feature type="domain" description="Histidine kinase" evidence="11">
    <location>
        <begin position="256"/>
        <end position="453"/>
    </location>
</feature>
<dbReference type="PANTHER" id="PTHR44936">
    <property type="entry name" value="SENSOR PROTEIN CREC"/>
    <property type="match status" value="1"/>
</dbReference>
<evidence type="ECO:0000256" key="1">
    <source>
        <dbReference type="ARBA" id="ARBA00000085"/>
    </source>
</evidence>
<proteinExistence type="predicted"/>
<dbReference type="PROSITE" id="PS50109">
    <property type="entry name" value="HIS_KIN"/>
    <property type="match status" value="1"/>
</dbReference>
<evidence type="ECO:0000256" key="4">
    <source>
        <dbReference type="ARBA" id="ARBA00022475"/>
    </source>
</evidence>
<dbReference type="SUPFAM" id="SSF47384">
    <property type="entry name" value="Homodimeric domain of signal transducing histidine kinase"/>
    <property type="match status" value="1"/>
</dbReference>
<comment type="catalytic activity">
    <reaction evidence="1">
        <text>ATP + protein L-histidine = ADP + protein N-phospho-L-histidine.</text>
        <dbReference type="EC" id="2.7.13.3"/>
    </reaction>
</comment>
<keyword evidence="4" id="KW-1003">Cell membrane</keyword>
<dbReference type="InterPro" id="IPR036097">
    <property type="entry name" value="HisK_dim/P_sf"/>
</dbReference>
<dbReference type="Pfam" id="PF00672">
    <property type="entry name" value="HAMP"/>
    <property type="match status" value="1"/>
</dbReference>
<dbReference type="Gene3D" id="3.30.565.10">
    <property type="entry name" value="Histidine kinase-like ATPase, C-terminal domain"/>
    <property type="match status" value="1"/>
</dbReference>
<dbReference type="SMART" id="SM00387">
    <property type="entry name" value="HATPase_c"/>
    <property type="match status" value="1"/>
</dbReference>
<comment type="subcellular location">
    <subcellularLocation>
        <location evidence="2">Cell membrane</location>
        <topology evidence="2">Multi-pass membrane protein</topology>
    </subcellularLocation>
</comment>
<evidence type="ECO:0000256" key="2">
    <source>
        <dbReference type="ARBA" id="ARBA00004651"/>
    </source>
</evidence>
<dbReference type="PROSITE" id="PS50885">
    <property type="entry name" value="HAMP"/>
    <property type="match status" value="1"/>
</dbReference>
<evidence type="ECO:0000256" key="9">
    <source>
        <dbReference type="ARBA" id="ARBA00022840"/>
    </source>
</evidence>
<dbReference type="InterPro" id="IPR005467">
    <property type="entry name" value="His_kinase_dom"/>
</dbReference>
<keyword evidence="10" id="KW-1133">Transmembrane helix</keyword>
<evidence type="ECO:0000259" key="11">
    <source>
        <dbReference type="PROSITE" id="PS50109"/>
    </source>
</evidence>
<keyword evidence="6" id="KW-0808">Transferase</keyword>
<dbReference type="AlphaFoldDB" id="A0A844YJZ7"/>
<sequence length="453" mass="48571">MLALGLALLVAQVISAALLYRAMQERREDAMLNAAAYHLGVGAAERGRIDQRVHRRDGARMRGPDGPGLRLPRRFRYETSTGPPLLPGETADAERAEALAELLSARGIVPGEVIVTTRRAIDDPLVAPFLRRAGVPQNRANQHIIVAAIRADPDTPWQVARVPVPPAETAPVRLLVMQVVLVLLLLAAPLFLILRQLTRPLGALTRRTEAFAASGNATGPLAPAGPDDLRRLIAAHNAMEMRIGSMLDEKDVMLGAIGHDLKTPLAALRVRIESVPDEIARAKMAATIEDIARTLDDILSLARIGRADGAAERVDLAALAASVVEEYEDMGEPVTLQASPRVVAPVRETWLKRALRNLVGNALRYGGTARVSLLEREGQAVLQVDDDGPGIPADRIASMLEPFQRGETSRNRATGGAGLGLTLARAIAEQHGGTLVLANRPQGGLRAEIRLPL</sequence>
<evidence type="ECO:0000256" key="3">
    <source>
        <dbReference type="ARBA" id="ARBA00012438"/>
    </source>
</evidence>
<dbReference type="EMBL" id="WTYN01000001">
    <property type="protein sequence ID" value="MXO63264.1"/>
    <property type="molecule type" value="Genomic_DNA"/>
</dbReference>
<dbReference type="InterPro" id="IPR036890">
    <property type="entry name" value="HATPase_C_sf"/>
</dbReference>
<evidence type="ECO:0000313" key="13">
    <source>
        <dbReference type="EMBL" id="MXO63264.1"/>
    </source>
</evidence>
<dbReference type="InterPro" id="IPR003594">
    <property type="entry name" value="HATPase_dom"/>
</dbReference>
<dbReference type="InterPro" id="IPR003660">
    <property type="entry name" value="HAMP_dom"/>
</dbReference>
<feature type="transmembrane region" description="Helical" evidence="10">
    <location>
        <begin position="174"/>
        <end position="194"/>
    </location>
</feature>
<dbReference type="InterPro" id="IPR003661">
    <property type="entry name" value="HisK_dim/P_dom"/>
</dbReference>
<dbReference type="CDD" id="cd00082">
    <property type="entry name" value="HisKA"/>
    <property type="match status" value="1"/>
</dbReference>
<evidence type="ECO:0000313" key="14">
    <source>
        <dbReference type="Proteomes" id="UP000445582"/>
    </source>
</evidence>
<dbReference type="OrthoDB" id="9804645at2"/>
<dbReference type="SMART" id="SM00388">
    <property type="entry name" value="HisKA"/>
    <property type="match status" value="1"/>
</dbReference>
<evidence type="ECO:0000256" key="6">
    <source>
        <dbReference type="ARBA" id="ARBA00022679"/>
    </source>
</evidence>
<dbReference type="InterPro" id="IPR004358">
    <property type="entry name" value="Sig_transdc_His_kin-like_C"/>
</dbReference>
<keyword evidence="8 13" id="KW-0418">Kinase</keyword>
<dbReference type="GO" id="GO:0005524">
    <property type="term" value="F:ATP binding"/>
    <property type="evidence" value="ECO:0007669"/>
    <property type="project" value="UniProtKB-KW"/>
</dbReference>
<keyword evidence="10" id="KW-0812">Transmembrane</keyword>
<dbReference type="Pfam" id="PF02518">
    <property type="entry name" value="HATPase_c"/>
    <property type="match status" value="1"/>
</dbReference>
<keyword evidence="5" id="KW-0597">Phosphoprotein</keyword>
<organism evidence="13 14">
    <name type="scientific">Qipengyuania oceanensis</name>
    <dbReference type="NCBI Taxonomy" id="1463597"/>
    <lineage>
        <taxon>Bacteria</taxon>
        <taxon>Pseudomonadati</taxon>
        <taxon>Pseudomonadota</taxon>
        <taxon>Alphaproteobacteria</taxon>
        <taxon>Sphingomonadales</taxon>
        <taxon>Erythrobacteraceae</taxon>
        <taxon>Qipengyuania</taxon>
    </lineage>
</organism>
<evidence type="ECO:0000256" key="7">
    <source>
        <dbReference type="ARBA" id="ARBA00022741"/>
    </source>
</evidence>
<dbReference type="Proteomes" id="UP000445582">
    <property type="component" value="Unassembled WGS sequence"/>
</dbReference>
<dbReference type="InterPro" id="IPR050980">
    <property type="entry name" value="2C_sensor_his_kinase"/>
</dbReference>
<keyword evidence="7" id="KW-0547">Nucleotide-binding</keyword>
<dbReference type="GO" id="GO:0005886">
    <property type="term" value="C:plasma membrane"/>
    <property type="evidence" value="ECO:0007669"/>
    <property type="project" value="UniProtKB-SubCell"/>
</dbReference>
<reference evidence="13 14" key="1">
    <citation type="submission" date="2019-12" db="EMBL/GenBank/DDBJ databases">
        <title>Genomic-based taxomic classification of the family Erythrobacteraceae.</title>
        <authorList>
            <person name="Xu L."/>
        </authorList>
    </citation>
    <scope>NUCLEOTIDE SEQUENCE [LARGE SCALE GENOMIC DNA]</scope>
    <source>
        <strain evidence="13 14">MCCC 1A09965</strain>
    </source>
</reference>
<accession>A0A844YJZ7</accession>
<keyword evidence="10" id="KW-0472">Membrane</keyword>
<dbReference type="PANTHER" id="PTHR44936:SF10">
    <property type="entry name" value="SENSOR PROTEIN RSTB"/>
    <property type="match status" value="1"/>
</dbReference>
<evidence type="ECO:0000259" key="12">
    <source>
        <dbReference type="PROSITE" id="PS50885"/>
    </source>
</evidence>
<dbReference type="GO" id="GO:0000155">
    <property type="term" value="F:phosphorelay sensor kinase activity"/>
    <property type="evidence" value="ECO:0007669"/>
    <property type="project" value="InterPro"/>
</dbReference>
<feature type="domain" description="HAMP" evidence="12">
    <location>
        <begin position="195"/>
        <end position="248"/>
    </location>
</feature>
<keyword evidence="14" id="KW-1185">Reference proteome</keyword>
<name>A0A844YJZ7_9SPHN</name>